<dbReference type="STRING" id="649638.Trad_2288"/>
<dbReference type="PROSITE" id="PS50928">
    <property type="entry name" value="ABC_TM1"/>
    <property type="match status" value="1"/>
</dbReference>
<evidence type="ECO:0000256" key="3">
    <source>
        <dbReference type="ARBA" id="ARBA00022475"/>
    </source>
</evidence>
<feature type="transmembrane region" description="Helical" evidence="7">
    <location>
        <begin position="9"/>
        <end position="27"/>
    </location>
</feature>
<keyword evidence="5 7" id="KW-1133">Transmembrane helix</keyword>
<keyword evidence="6 7" id="KW-0472">Membrane</keyword>
<dbReference type="PANTHER" id="PTHR30465">
    <property type="entry name" value="INNER MEMBRANE ABC TRANSPORTER"/>
    <property type="match status" value="1"/>
</dbReference>
<keyword evidence="3" id="KW-1003">Cell membrane</keyword>
<dbReference type="Pfam" id="PF19300">
    <property type="entry name" value="BPD_transp_1_N"/>
    <property type="match status" value="1"/>
</dbReference>
<keyword evidence="4 7" id="KW-0812">Transmembrane</keyword>
<dbReference type="InterPro" id="IPR045621">
    <property type="entry name" value="BPD_transp_1_N"/>
</dbReference>
<dbReference type="GO" id="GO:0005886">
    <property type="term" value="C:plasma membrane"/>
    <property type="evidence" value="ECO:0007669"/>
    <property type="project" value="UniProtKB-SubCell"/>
</dbReference>
<evidence type="ECO:0000313" key="10">
    <source>
        <dbReference type="Proteomes" id="UP000000379"/>
    </source>
</evidence>
<dbReference type="Pfam" id="PF00528">
    <property type="entry name" value="BPD_transp_1"/>
    <property type="match status" value="1"/>
</dbReference>
<dbReference type="KEGG" id="tra:Trad_2288"/>
<dbReference type="Proteomes" id="UP000000379">
    <property type="component" value="Chromosome"/>
</dbReference>
<evidence type="ECO:0000256" key="1">
    <source>
        <dbReference type="ARBA" id="ARBA00004651"/>
    </source>
</evidence>
<name>D7CSH8_TRURR</name>
<feature type="transmembrane region" description="Helical" evidence="7">
    <location>
        <begin position="191"/>
        <end position="209"/>
    </location>
</feature>
<dbReference type="EMBL" id="CP002049">
    <property type="protein sequence ID" value="ADI15398.1"/>
    <property type="molecule type" value="Genomic_DNA"/>
</dbReference>
<dbReference type="InterPro" id="IPR035906">
    <property type="entry name" value="MetI-like_sf"/>
</dbReference>
<dbReference type="eggNOG" id="COG0601">
    <property type="taxonomic scope" value="Bacteria"/>
</dbReference>
<dbReference type="AlphaFoldDB" id="D7CSH8"/>
<evidence type="ECO:0000256" key="2">
    <source>
        <dbReference type="ARBA" id="ARBA00022448"/>
    </source>
</evidence>
<proteinExistence type="inferred from homology"/>
<dbReference type="Gene3D" id="1.10.3720.10">
    <property type="entry name" value="MetI-like"/>
    <property type="match status" value="1"/>
</dbReference>
<evidence type="ECO:0000256" key="4">
    <source>
        <dbReference type="ARBA" id="ARBA00022692"/>
    </source>
</evidence>
<feature type="domain" description="ABC transmembrane type-1" evidence="8">
    <location>
        <begin position="96"/>
        <end position="313"/>
    </location>
</feature>
<dbReference type="OrthoDB" id="29805at2"/>
<evidence type="ECO:0000256" key="5">
    <source>
        <dbReference type="ARBA" id="ARBA00022989"/>
    </source>
</evidence>
<evidence type="ECO:0000256" key="7">
    <source>
        <dbReference type="RuleBase" id="RU363032"/>
    </source>
</evidence>
<gene>
    <name evidence="9" type="ordered locus">Trad_2288</name>
</gene>
<reference evidence="10" key="1">
    <citation type="submission" date="2010-05" db="EMBL/GenBank/DDBJ databases">
        <title>The complete genome of Truepera radiovictris DSM 17093.</title>
        <authorList>
            <consortium name="US DOE Joint Genome Institute (JGI-PGF)"/>
            <person name="Lucas S."/>
            <person name="Copeland A."/>
            <person name="Lapidus A."/>
            <person name="Glavina del Rio T."/>
            <person name="Dalin E."/>
            <person name="Tice H."/>
            <person name="Bruce D."/>
            <person name="Goodwin L."/>
            <person name="Pitluck S."/>
            <person name="Kyrpides N."/>
            <person name="Mavromatis K."/>
            <person name="Ovchinnikova G."/>
            <person name="Munk A.C."/>
            <person name="Detter J.C."/>
            <person name="Han C."/>
            <person name="Tapia R."/>
            <person name="Land M."/>
            <person name="Hauser L."/>
            <person name="Markowitz V."/>
            <person name="Cheng J.-F."/>
            <person name="Hugenholtz P."/>
            <person name="Woyke T."/>
            <person name="Wu D."/>
            <person name="Tindall B."/>
            <person name="Pomrenke H.G."/>
            <person name="Brambilla E."/>
            <person name="Klenk H.-P."/>
            <person name="Eisen J.A."/>
        </authorList>
    </citation>
    <scope>NUCLEOTIDE SEQUENCE [LARGE SCALE GENOMIC DNA]</scope>
    <source>
        <strain evidence="10">DSM 17093 / CIP 108686 / LMG 22925 / RQ-24</strain>
    </source>
</reference>
<dbReference type="SUPFAM" id="SSF161098">
    <property type="entry name" value="MetI-like"/>
    <property type="match status" value="1"/>
</dbReference>
<dbReference type="RefSeq" id="WP_013178761.1">
    <property type="nucleotide sequence ID" value="NC_014221.1"/>
</dbReference>
<protein>
    <submittedName>
        <fullName evidence="9">Binding-protein-dependent transport systems inner membrane component</fullName>
    </submittedName>
</protein>
<feature type="transmembrane region" description="Helical" evidence="7">
    <location>
        <begin position="135"/>
        <end position="160"/>
    </location>
</feature>
<reference evidence="9 10" key="2">
    <citation type="journal article" date="2011" name="Stand. Genomic Sci.">
        <title>Complete genome sequence of Truepera radiovictrix type strain (RQ-24).</title>
        <authorList>
            <person name="Ivanova N."/>
            <person name="Rohde C."/>
            <person name="Munk C."/>
            <person name="Nolan M."/>
            <person name="Lucas S."/>
            <person name="Del Rio T.G."/>
            <person name="Tice H."/>
            <person name="Deshpande S."/>
            <person name="Cheng J.F."/>
            <person name="Tapia R."/>
            <person name="Han C."/>
            <person name="Goodwin L."/>
            <person name="Pitluck S."/>
            <person name="Liolios K."/>
            <person name="Mavromatis K."/>
            <person name="Mikhailova N."/>
            <person name="Pati A."/>
            <person name="Chen A."/>
            <person name="Palaniappan K."/>
            <person name="Land M."/>
            <person name="Hauser L."/>
            <person name="Chang Y.J."/>
            <person name="Jeffries C.D."/>
            <person name="Brambilla E."/>
            <person name="Rohde M."/>
            <person name="Goker M."/>
            <person name="Tindall B.J."/>
            <person name="Woyke T."/>
            <person name="Bristow J."/>
            <person name="Eisen J.A."/>
            <person name="Markowitz V."/>
            <person name="Hugenholtz P."/>
            <person name="Kyrpides N.C."/>
            <person name="Klenk H.P."/>
            <person name="Lapidus A."/>
        </authorList>
    </citation>
    <scope>NUCLEOTIDE SEQUENCE [LARGE SCALE GENOMIC DNA]</scope>
    <source>
        <strain evidence="10">DSM 17093 / CIP 108686 / LMG 22925 / RQ-24</strain>
    </source>
</reference>
<dbReference type="InterPro" id="IPR000515">
    <property type="entry name" value="MetI-like"/>
</dbReference>
<dbReference type="HOGENOM" id="CLU_036879_1_1_0"/>
<feature type="transmembrane region" description="Helical" evidence="7">
    <location>
        <begin position="248"/>
        <end position="272"/>
    </location>
</feature>
<keyword evidence="10" id="KW-1185">Reference proteome</keyword>
<dbReference type="CDD" id="cd06261">
    <property type="entry name" value="TM_PBP2"/>
    <property type="match status" value="1"/>
</dbReference>
<feature type="transmembrane region" description="Helical" evidence="7">
    <location>
        <begin position="292"/>
        <end position="320"/>
    </location>
</feature>
<comment type="subcellular location">
    <subcellularLocation>
        <location evidence="1 7">Cell membrane</location>
        <topology evidence="1 7">Multi-pass membrane protein</topology>
    </subcellularLocation>
</comment>
<evidence type="ECO:0000256" key="6">
    <source>
        <dbReference type="ARBA" id="ARBA00023136"/>
    </source>
</evidence>
<evidence type="ECO:0000259" key="8">
    <source>
        <dbReference type="PROSITE" id="PS50928"/>
    </source>
</evidence>
<accession>D7CSH8</accession>
<feature type="transmembrane region" description="Helical" evidence="7">
    <location>
        <begin position="102"/>
        <end position="123"/>
    </location>
</feature>
<dbReference type="GO" id="GO:0055085">
    <property type="term" value="P:transmembrane transport"/>
    <property type="evidence" value="ECO:0007669"/>
    <property type="project" value="InterPro"/>
</dbReference>
<dbReference type="PANTHER" id="PTHR30465:SF0">
    <property type="entry name" value="OLIGOPEPTIDE TRANSPORT SYSTEM PERMEASE PROTEIN APPB"/>
    <property type="match status" value="1"/>
</dbReference>
<sequence length="326" mass="36412">MIAYLFRRLLNLIPTFFIATFLAWIVIELAPGDFASQFAFDQLDPGRAERIRQSLGLDQPWYVRYFYWLRNVVTGFDFGTSMTTRGDVTNLIWPRMVNSLTLLLPATILTYLIAIPIGVYSAVRKYSLGDRALTIFSLIGLAIPNFFLALLVVAFAVQFFQANGYLLIPVGGMTSQNHAQLSAWGQFADRLWHLIAPMLVIALSGLASISRFMRGEMLEVLGQDYIRTARAKGLSERVVNYKHGLRNAVIVIVATIGGVLPSLISGAGSVEYVLRWPGITPLFLRSIYAQDIYVIMALLTILTLLLMIGNLISDIALALIDPRIRY</sequence>
<keyword evidence="2 7" id="KW-0813">Transport</keyword>
<organism evidence="9 10">
    <name type="scientific">Truepera radiovictrix (strain DSM 17093 / CIP 108686 / LMG 22925 / RQ-24)</name>
    <dbReference type="NCBI Taxonomy" id="649638"/>
    <lineage>
        <taxon>Bacteria</taxon>
        <taxon>Thermotogati</taxon>
        <taxon>Deinococcota</taxon>
        <taxon>Deinococci</taxon>
        <taxon>Trueperales</taxon>
        <taxon>Trueperaceae</taxon>
        <taxon>Truepera</taxon>
    </lineage>
</organism>
<evidence type="ECO:0000313" key="9">
    <source>
        <dbReference type="EMBL" id="ADI15398.1"/>
    </source>
</evidence>
<comment type="similarity">
    <text evidence="7">Belongs to the binding-protein-dependent transport system permease family.</text>
</comment>